<dbReference type="RefSeq" id="WP_070070809.1">
    <property type="nucleotide sequence ID" value="NZ_MKKK01000067.1"/>
</dbReference>
<proteinExistence type="predicted"/>
<sequence>MSDYKYITMACRIAIDEDEEVDFIVNGESLVIVAIESCGKDGIEIAHDKLMNHFPNHKVITTHMPLFGYFDTALEIMDLEAEIAKCGQTFHHEDKPHRLDDAFNWEELHNPVVQKGSC</sequence>
<dbReference type="OrthoDB" id="9933963at2"/>
<accession>A0A1E7QYV0</accession>
<dbReference type="AlphaFoldDB" id="A0A1E7QYV0"/>
<reference evidence="1 2" key="1">
    <citation type="submission" date="2016-09" db="EMBL/GenBank/DDBJ databases">
        <authorList>
            <person name="Capua I."/>
            <person name="De Benedictis P."/>
            <person name="Joannis T."/>
            <person name="Lombin L.H."/>
            <person name="Cattoli G."/>
        </authorList>
    </citation>
    <scope>NUCLEOTIDE SEQUENCE [LARGE SCALE GENOMIC DNA]</scope>
    <source>
        <strain evidence="1 2">ANC 4671</strain>
    </source>
</reference>
<gene>
    <name evidence="1" type="ORF">BJI46_05530</name>
</gene>
<dbReference type="Proteomes" id="UP000185895">
    <property type="component" value="Unassembled WGS sequence"/>
</dbReference>
<comment type="caution">
    <text evidence="1">The sequence shown here is derived from an EMBL/GenBank/DDBJ whole genome shotgun (WGS) entry which is preliminary data.</text>
</comment>
<dbReference type="EMBL" id="MKKK01000067">
    <property type="protein sequence ID" value="OEY92213.1"/>
    <property type="molecule type" value="Genomic_DNA"/>
</dbReference>
<evidence type="ECO:0000313" key="1">
    <source>
        <dbReference type="EMBL" id="OEY92213.1"/>
    </source>
</evidence>
<organism evidence="1 2">
    <name type="scientific">Acinetobacter qingfengensis</name>
    <dbReference type="NCBI Taxonomy" id="1262585"/>
    <lineage>
        <taxon>Bacteria</taxon>
        <taxon>Pseudomonadati</taxon>
        <taxon>Pseudomonadota</taxon>
        <taxon>Gammaproteobacteria</taxon>
        <taxon>Moraxellales</taxon>
        <taxon>Moraxellaceae</taxon>
        <taxon>Acinetobacter</taxon>
    </lineage>
</organism>
<name>A0A1E7QYV0_9GAMM</name>
<evidence type="ECO:0000313" key="2">
    <source>
        <dbReference type="Proteomes" id="UP000185895"/>
    </source>
</evidence>
<keyword evidence="2" id="KW-1185">Reference proteome</keyword>
<protein>
    <submittedName>
        <fullName evidence="1">Uncharacterized protein</fullName>
    </submittedName>
</protein>